<proteinExistence type="predicted"/>
<evidence type="ECO:0000313" key="2">
    <source>
        <dbReference type="Proteomes" id="UP001501705"/>
    </source>
</evidence>
<gene>
    <name evidence="1" type="ORF">GCM10009804_41820</name>
</gene>
<reference evidence="2" key="1">
    <citation type="journal article" date="2019" name="Int. J. Syst. Evol. Microbiol.">
        <title>The Global Catalogue of Microorganisms (GCM) 10K type strain sequencing project: providing services to taxonomists for standard genome sequencing and annotation.</title>
        <authorList>
            <consortium name="The Broad Institute Genomics Platform"/>
            <consortium name="The Broad Institute Genome Sequencing Center for Infectious Disease"/>
            <person name="Wu L."/>
            <person name="Ma J."/>
        </authorList>
    </citation>
    <scope>NUCLEOTIDE SEQUENCE [LARGE SCALE GENOMIC DNA]</scope>
    <source>
        <strain evidence="2">JCM 15572</strain>
    </source>
</reference>
<keyword evidence="2" id="KW-1185">Reference proteome</keyword>
<evidence type="ECO:0000313" key="1">
    <source>
        <dbReference type="EMBL" id="GAA1580861.1"/>
    </source>
</evidence>
<name>A0ABP4PKK9_9ACTN</name>
<protein>
    <submittedName>
        <fullName evidence="1">Uncharacterized protein</fullName>
    </submittedName>
</protein>
<dbReference type="Proteomes" id="UP001501705">
    <property type="component" value="Unassembled WGS sequence"/>
</dbReference>
<sequence length="110" mass="12094">MFVDELNCRAPAGGEAKEIHLAKVESFDQAVGVAYDELRLQLVVGQTARTPAAAAEVEQDNVMITRQRFETGKQIGVTDVGTAVNHHERRAIAALPELPDEQRHVPDIHQ</sequence>
<accession>A0ABP4PKK9</accession>
<organism evidence="1 2">
    <name type="scientific">Kribbella hippodromi</name>
    <dbReference type="NCBI Taxonomy" id="434347"/>
    <lineage>
        <taxon>Bacteria</taxon>
        <taxon>Bacillati</taxon>
        <taxon>Actinomycetota</taxon>
        <taxon>Actinomycetes</taxon>
        <taxon>Propionibacteriales</taxon>
        <taxon>Kribbellaceae</taxon>
        <taxon>Kribbella</taxon>
    </lineage>
</organism>
<dbReference type="EMBL" id="BAAAPH010000013">
    <property type="protein sequence ID" value="GAA1580861.1"/>
    <property type="molecule type" value="Genomic_DNA"/>
</dbReference>
<comment type="caution">
    <text evidence="1">The sequence shown here is derived from an EMBL/GenBank/DDBJ whole genome shotgun (WGS) entry which is preliminary data.</text>
</comment>